<dbReference type="EC" id="3.1.-.-" evidence="2"/>
<keyword evidence="2" id="KW-0378">Hydrolase</keyword>
<dbReference type="RefSeq" id="WP_012089891.1">
    <property type="nucleotide sequence ID" value="NZ_JBCHKU010000034.1"/>
</dbReference>
<accession>A0ABU9UWM2</accession>
<reference evidence="2 3" key="1">
    <citation type="submission" date="2024-04" db="EMBL/GenBank/DDBJ databases">
        <title>Novel Shewanella species isolated from Baltic Sea sediments.</title>
        <authorList>
            <person name="Martin-Rodriguez A.J."/>
            <person name="Fernandez-Juarez V."/>
            <person name="Valeriano V.D."/>
            <person name="Mihindukulasooriya I."/>
            <person name="Ceresnova L."/>
            <person name="Joffre E."/>
            <person name="Jensie-Markopoulos S."/>
            <person name="Moore E.R.B."/>
            <person name="Sjoling A."/>
        </authorList>
    </citation>
    <scope>NUCLEOTIDE SEQUENCE [LARGE SCALE GENOMIC DNA]</scope>
    <source>
        <strain evidence="2 3">VAX-SP0-0CM-1</strain>
    </source>
</reference>
<feature type="domain" description="HNH nuclease" evidence="1">
    <location>
        <begin position="155"/>
        <end position="207"/>
    </location>
</feature>
<proteinExistence type="predicted"/>
<comment type="caution">
    <text evidence="2">The sequence shown here is derived from an EMBL/GenBank/DDBJ whole genome shotgun (WGS) entry which is preliminary data.</text>
</comment>
<dbReference type="EMBL" id="JBCHKU010000034">
    <property type="protein sequence ID" value="MEM6250662.1"/>
    <property type="molecule type" value="Genomic_DNA"/>
</dbReference>
<keyword evidence="2" id="KW-0255">Endonuclease</keyword>
<keyword evidence="2" id="KW-0540">Nuclease</keyword>
<evidence type="ECO:0000313" key="3">
    <source>
        <dbReference type="Proteomes" id="UP001489333"/>
    </source>
</evidence>
<evidence type="ECO:0000313" key="2">
    <source>
        <dbReference type="EMBL" id="MEM6250662.1"/>
    </source>
</evidence>
<organism evidence="2 3">
    <name type="scientific">Shewanella vaxholmensis</name>
    <dbReference type="NCBI Taxonomy" id="3063535"/>
    <lineage>
        <taxon>Bacteria</taxon>
        <taxon>Pseudomonadati</taxon>
        <taxon>Pseudomonadota</taxon>
        <taxon>Gammaproteobacteria</taxon>
        <taxon>Alteromonadales</taxon>
        <taxon>Shewanellaceae</taxon>
        <taxon>Shewanella</taxon>
    </lineage>
</organism>
<gene>
    <name evidence="2" type="ORF">AAGS29_18875</name>
</gene>
<keyword evidence="3" id="KW-1185">Reference proteome</keyword>
<dbReference type="Proteomes" id="UP001489333">
    <property type="component" value="Unassembled WGS sequence"/>
</dbReference>
<name>A0ABU9UWM2_9GAMM</name>
<dbReference type="InterPro" id="IPR003615">
    <property type="entry name" value="HNH_nuc"/>
</dbReference>
<dbReference type="GO" id="GO:0004519">
    <property type="term" value="F:endonuclease activity"/>
    <property type="evidence" value="ECO:0007669"/>
    <property type="project" value="UniProtKB-KW"/>
</dbReference>
<dbReference type="Pfam" id="PF13391">
    <property type="entry name" value="HNH_2"/>
    <property type="match status" value="1"/>
</dbReference>
<sequence length="271" mass="30576">MVVNQVERAARAWPVLINRARKKSTITYGELGHAIGVHHRAVRYVLGVIQDYCLEVNLPPLTILIVNSSGLPGSGFIAFDLDSFDEGLQKVYDFDWESITNPFGFSESGDSYESIIAELIHDPSSAGDVYTRIKARGVKQILFREALLKAYSRRCAFTDISALVTLEACHIVPWSQASNAERLDVRNGLLLNSFHHKLFDRGHITLNTDHRIVYYDPHGEEKKYSDLELQLTAGLHGKLIHVPHKLELRPSVECIAKHHQLAGWEIEELDI</sequence>
<evidence type="ECO:0000259" key="1">
    <source>
        <dbReference type="Pfam" id="PF13391"/>
    </source>
</evidence>
<dbReference type="GO" id="GO:0016787">
    <property type="term" value="F:hydrolase activity"/>
    <property type="evidence" value="ECO:0007669"/>
    <property type="project" value="UniProtKB-KW"/>
</dbReference>
<protein>
    <submittedName>
        <fullName evidence="2">HNH endonuclease signature motif containing protein</fullName>
        <ecNumber evidence="2">3.1.-.-</ecNumber>
    </submittedName>
</protein>